<name>A0A0F8XJH8_9ZZZZ</name>
<organism evidence="9">
    <name type="scientific">marine sediment metagenome</name>
    <dbReference type="NCBI Taxonomy" id="412755"/>
    <lineage>
        <taxon>unclassified sequences</taxon>
        <taxon>metagenomes</taxon>
        <taxon>ecological metagenomes</taxon>
    </lineage>
</organism>
<accession>A0A0F8XJH8</accession>
<keyword evidence="2" id="KW-0813">Transport</keyword>
<proteinExistence type="predicted"/>
<keyword evidence="6 7" id="KW-0472">Membrane</keyword>
<dbReference type="PANTHER" id="PTHR43738:SF1">
    <property type="entry name" value="HEMIN TRANSPORT SYSTEM PERMEASE PROTEIN HRTB-RELATED"/>
    <property type="match status" value="1"/>
</dbReference>
<gene>
    <name evidence="9" type="ORF">LCGC14_3016300</name>
</gene>
<feature type="transmembrane region" description="Helical" evidence="7">
    <location>
        <begin position="35"/>
        <end position="56"/>
    </location>
</feature>
<evidence type="ECO:0000256" key="7">
    <source>
        <dbReference type="SAM" id="Phobius"/>
    </source>
</evidence>
<evidence type="ECO:0000313" key="9">
    <source>
        <dbReference type="EMBL" id="KKK61240.1"/>
    </source>
</evidence>
<dbReference type="EMBL" id="LAZR01062574">
    <property type="protein sequence ID" value="KKK61240.1"/>
    <property type="molecule type" value="Genomic_DNA"/>
</dbReference>
<protein>
    <recommendedName>
        <fullName evidence="8">ABC3 transporter permease C-terminal domain-containing protein</fullName>
    </recommendedName>
</protein>
<reference evidence="9" key="1">
    <citation type="journal article" date="2015" name="Nature">
        <title>Complex archaea that bridge the gap between prokaryotes and eukaryotes.</title>
        <authorList>
            <person name="Spang A."/>
            <person name="Saw J.H."/>
            <person name="Jorgensen S.L."/>
            <person name="Zaremba-Niedzwiedzka K."/>
            <person name="Martijn J."/>
            <person name="Lind A.E."/>
            <person name="van Eijk R."/>
            <person name="Schleper C."/>
            <person name="Guy L."/>
            <person name="Ettema T.J."/>
        </authorList>
    </citation>
    <scope>NUCLEOTIDE SEQUENCE</scope>
</reference>
<evidence type="ECO:0000256" key="6">
    <source>
        <dbReference type="ARBA" id="ARBA00023136"/>
    </source>
</evidence>
<keyword evidence="5 7" id="KW-1133">Transmembrane helix</keyword>
<sequence>TIYTATVEKSREYGILKAEGFTNAFLYRVVLEQSLVTSVLGFFIGAGAIVLVAPFAQDLVPQFVVFVRWQDLLGITGATILMGIIAAFIPVRRIAQIDPVTVFKG</sequence>
<dbReference type="PANTHER" id="PTHR43738">
    <property type="entry name" value="ABC TRANSPORTER, MEMBRANE PROTEIN"/>
    <property type="match status" value="1"/>
</dbReference>
<evidence type="ECO:0000256" key="3">
    <source>
        <dbReference type="ARBA" id="ARBA00022475"/>
    </source>
</evidence>
<evidence type="ECO:0000256" key="1">
    <source>
        <dbReference type="ARBA" id="ARBA00004651"/>
    </source>
</evidence>
<keyword evidence="3" id="KW-1003">Cell membrane</keyword>
<dbReference type="InterPro" id="IPR051125">
    <property type="entry name" value="ABC-4/HrtB_transporter"/>
</dbReference>
<evidence type="ECO:0000256" key="4">
    <source>
        <dbReference type="ARBA" id="ARBA00022692"/>
    </source>
</evidence>
<evidence type="ECO:0000259" key="8">
    <source>
        <dbReference type="Pfam" id="PF02687"/>
    </source>
</evidence>
<dbReference type="AlphaFoldDB" id="A0A0F8XJH8"/>
<dbReference type="InterPro" id="IPR003838">
    <property type="entry name" value="ABC3_permease_C"/>
</dbReference>
<evidence type="ECO:0000256" key="2">
    <source>
        <dbReference type="ARBA" id="ARBA00022448"/>
    </source>
</evidence>
<dbReference type="GO" id="GO:0005886">
    <property type="term" value="C:plasma membrane"/>
    <property type="evidence" value="ECO:0007669"/>
    <property type="project" value="UniProtKB-SubCell"/>
</dbReference>
<comment type="subcellular location">
    <subcellularLocation>
        <location evidence="1">Cell membrane</location>
        <topology evidence="1">Multi-pass membrane protein</topology>
    </subcellularLocation>
</comment>
<keyword evidence="4 7" id="KW-0812">Transmembrane</keyword>
<feature type="transmembrane region" description="Helical" evidence="7">
    <location>
        <begin position="72"/>
        <end position="91"/>
    </location>
</feature>
<dbReference type="Pfam" id="PF02687">
    <property type="entry name" value="FtsX"/>
    <property type="match status" value="1"/>
</dbReference>
<comment type="caution">
    <text evidence="9">The sequence shown here is derived from an EMBL/GenBank/DDBJ whole genome shotgun (WGS) entry which is preliminary data.</text>
</comment>
<evidence type="ECO:0000256" key="5">
    <source>
        <dbReference type="ARBA" id="ARBA00022989"/>
    </source>
</evidence>
<feature type="non-terminal residue" evidence="9">
    <location>
        <position position="1"/>
    </location>
</feature>
<feature type="domain" description="ABC3 transporter permease C-terminal" evidence="8">
    <location>
        <begin position="6"/>
        <end position="99"/>
    </location>
</feature>